<evidence type="ECO:0000313" key="6">
    <source>
        <dbReference type="EMBL" id="MCP2344912.1"/>
    </source>
</evidence>
<evidence type="ECO:0000256" key="4">
    <source>
        <dbReference type="SAM" id="MobiDB-lite"/>
    </source>
</evidence>
<dbReference type="InterPro" id="IPR050226">
    <property type="entry name" value="NagZ_Beta-hexosaminidase"/>
</dbReference>
<keyword evidence="3 6" id="KW-0326">Glycosidase</keyword>
<feature type="region of interest" description="Disordered" evidence="4">
    <location>
        <begin position="340"/>
        <end position="402"/>
    </location>
</feature>
<dbReference type="InterPro" id="IPR036962">
    <property type="entry name" value="Glyco_hydro_3_N_sf"/>
</dbReference>
<comment type="caution">
    <text evidence="6">The sequence shown here is derived from an EMBL/GenBank/DDBJ whole genome shotgun (WGS) entry which is preliminary data.</text>
</comment>
<evidence type="ECO:0000256" key="1">
    <source>
        <dbReference type="ARBA" id="ARBA00005336"/>
    </source>
</evidence>
<sequence>MSHSDRGLRRLAAGTLLAAFEGTTAPDWVLRELENGLGGVTLFGFNVTEPDALAELTASLRAAGDPVVSLDEEGGDVTRLAYHVGSPYPGNAALGAVDDPDLTRRVYRAIGAELVACGVNLDMAPDADVNTAADNPVIGTRAFGDDPELVARHTVAAVEGLQAVGVAACVKHFPGHGATTVDSHLDVPFVDVPLDVLRARELAPFRAAVAAGTKSIMTAHVAVPALTGDRPATLSSAALTGLLRGELGYRGVVISDALDMQAITDGVGLAEGAVQSLAAGADLLCLGPKPGPEDVAGIIEAIMAAAREGRLPVERLEEAAARTTALRTWFGTRAGAARAVRSAAAPESGHGDGTPPAGQNGGTPRAGQGGGTPQNAQGGGTSQDGQGVGTLEDGRGGGPVSIGLHAARRAVRLDGSAGPLTDPLVVEVDTPPTIAVGDVPWGVAPWLPQAEVLRVRPADADAGALLERATGRSLVVIVKDAHRYADSRALVSALVAARPDTIVVEMGLPVWRPGSAAYIATYGAARANAQAAMELLTA</sequence>
<proteinExistence type="inferred from homology"/>
<dbReference type="InterPro" id="IPR017853">
    <property type="entry name" value="GH"/>
</dbReference>
<dbReference type="InterPro" id="IPR001764">
    <property type="entry name" value="Glyco_hydro_3_N"/>
</dbReference>
<keyword evidence="2 6" id="KW-0378">Hydrolase</keyword>
<dbReference type="Pfam" id="PF00933">
    <property type="entry name" value="Glyco_hydro_3"/>
    <property type="match status" value="1"/>
</dbReference>
<feature type="domain" description="Glycoside hydrolase family 3 N-terminal" evidence="5">
    <location>
        <begin position="34"/>
        <end position="324"/>
    </location>
</feature>
<keyword evidence="7" id="KW-1185">Reference proteome</keyword>
<evidence type="ECO:0000259" key="5">
    <source>
        <dbReference type="Pfam" id="PF00933"/>
    </source>
</evidence>
<dbReference type="EC" id="3.2.1.52" evidence="6"/>
<feature type="compositionally biased region" description="Gly residues" evidence="4">
    <location>
        <begin position="367"/>
        <end position="388"/>
    </location>
</feature>
<dbReference type="PANTHER" id="PTHR30480:SF16">
    <property type="entry name" value="GLYCOSIDE HYDROLASE FAMILY 3 DOMAIN PROTEIN"/>
    <property type="match status" value="1"/>
</dbReference>
<dbReference type="InterPro" id="IPR019800">
    <property type="entry name" value="Glyco_hydro_3_AS"/>
</dbReference>
<gene>
    <name evidence="6" type="ORF">HD595_001034</name>
</gene>
<comment type="similarity">
    <text evidence="1">Belongs to the glycosyl hydrolase 3 family.</text>
</comment>
<reference evidence="6 7" key="1">
    <citation type="submission" date="2022-06" db="EMBL/GenBank/DDBJ databases">
        <title>Sequencing the genomes of 1000 actinobacteria strains.</title>
        <authorList>
            <person name="Klenk H.-P."/>
        </authorList>
    </citation>
    <scope>NUCLEOTIDE SEQUENCE [LARGE SCALE GENOMIC DNA]</scope>
    <source>
        <strain evidence="6 7">DSM 44170</strain>
    </source>
</reference>
<organism evidence="6 7">
    <name type="scientific">Nonomuraea roseoviolacea subsp. carminata</name>
    <dbReference type="NCBI Taxonomy" id="160689"/>
    <lineage>
        <taxon>Bacteria</taxon>
        <taxon>Bacillati</taxon>
        <taxon>Actinomycetota</taxon>
        <taxon>Actinomycetes</taxon>
        <taxon>Streptosporangiales</taxon>
        <taxon>Streptosporangiaceae</taxon>
        <taxon>Nonomuraea</taxon>
    </lineage>
</organism>
<dbReference type="PANTHER" id="PTHR30480">
    <property type="entry name" value="BETA-HEXOSAMINIDASE-RELATED"/>
    <property type="match status" value="1"/>
</dbReference>
<dbReference type="EMBL" id="JAMZEC010000001">
    <property type="protein sequence ID" value="MCP2344912.1"/>
    <property type="molecule type" value="Genomic_DNA"/>
</dbReference>
<dbReference type="Proteomes" id="UP001320766">
    <property type="component" value="Unassembled WGS sequence"/>
</dbReference>
<name>A0ABT1JT32_9ACTN</name>
<dbReference type="Gene3D" id="3.20.20.300">
    <property type="entry name" value="Glycoside hydrolase, family 3, N-terminal domain"/>
    <property type="match status" value="1"/>
</dbReference>
<evidence type="ECO:0000256" key="3">
    <source>
        <dbReference type="ARBA" id="ARBA00023295"/>
    </source>
</evidence>
<dbReference type="PRINTS" id="PR00133">
    <property type="entry name" value="GLHYDRLASE3"/>
</dbReference>
<dbReference type="GO" id="GO:0004563">
    <property type="term" value="F:beta-N-acetylhexosaminidase activity"/>
    <property type="evidence" value="ECO:0007669"/>
    <property type="project" value="UniProtKB-EC"/>
</dbReference>
<dbReference type="RefSeq" id="WP_253766071.1">
    <property type="nucleotide sequence ID" value="NZ_BAAAVE010000016.1"/>
</dbReference>
<dbReference type="PROSITE" id="PS00775">
    <property type="entry name" value="GLYCOSYL_HYDROL_F3"/>
    <property type="match status" value="1"/>
</dbReference>
<dbReference type="SUPFAM" id="SSF51445">
    <property type="entry name" value="(Trans)glycosidases"/>
    <property type="match status" value="1"/>
</dbReference>
<evidence type="ECO:0000313" key="7">
    <source>
        <dbReference type="Proteomes" id="UP001320766"/>
    </source>
</evidence>
<evidence type="ECO:0000256" key="2">
    <source>
        <dbReference type="ARBA" id="ARBA00022801"/>
    </source>
</evidence>
<accession>A0ABT1JT32</accession>
<protein>
    <submittedName>
        <fullName evidence="6">Beta-N-acetylhexosaminidase</fullName>
        <ecNumber evidence="6">3.2.1.52</ecNumber>
    </submittedName>
</protein>